<dbReference type="RefSeq" id="WP_012939341.1">
    <property type="nucleotide sequence ID" value="NC_013740.1"/>
</dbReference>
<comment type="similarity">
    <text evidence="8">Belongs to the TRAP transporter small permease family.</text>
</comment>
<accession>D2RMQ9</accession>
<dbReference type="GO" id="GO:0015740">
    <property type="term" value="P:C4-dicarboxylate transport"/>
    <property type="evidence" value="ECO:0007669"/>
    <property type="project" value="TreeGrafter"/>
</dbReference>
<dbReference type="eggNOG" id="ENOG5033VRE">
    <property type="taxonomic scope" value="Bacteria"/>
</dbReference>
<dbReference type="STRING" id="591001.Acfer_2014"/>
<organism evidence="11 12">
    <name type="scientific">Acidaminococcus fermentans (strain ATCC 25085 / DSM 20731 / CCUG 9996 / CIP 106432 / VR4)</name>
    <dbReference type="NCBI Taxonomy" id="591001"/>
    <lineage>
        <taxon>Bacteria</taxon>
        <taxon>Bacillati</taxon>
        <taxon>Bacillota</taxon>
        <taxon>Negativicutes</taxon>
        <taxon>Acidaminococcales</taxon>
        <taxon>Acidaminococcaceae</taxon>
        <taxon>Acidaminococcus</taxon>
    </lineage>
</organism>
<dbReference type="InterPro" id="IPR055348">
    <property type="entry name" value="DctQ"/>
</dbReference>
<reference evidence="11 12" key="1">
    <citation type="journal article" date="2010" name="Stand. Genomic Sci.">
        <title>Complete genome sequence of Acidaminococcus fermentans type strain (VR4).</title>
        <authorList>
            <person name="Chang Y.J."/>
            <person name="Pukall R."/>
            <person name="Saunders E."/>
            <person name="Lapidus A."/>
            <person name="Copeland A."/>
            <person name="Nolan M."/>
            <person name="Glavina Del Rio T."/>
            <person name="Lucas S."/>
            <person name="Chen F."/>
            <person name="Tice H."/>
            <person name="Cheng J.F."/>
            <person name="Han C."/>
            <person name="Detter J.C."/>
            <person name="Bruce D."/>
            <person name="Goodwin L."/>
            <person name="Pitluck S."/>
            <person name="Mikhailova N."/>
            <person name="Liolios K."/>
            <person name="Pati A."/>
            <person name="Ivanova N."/>
            <person name="Mavromatis K."/>
            <person name="Chen A."/>
            <person name="Palaniappan K."/>
            <person name="Land M."/>
            <person name="Hauser L."/>
            <person name="Jeffries C.D."/>
            <person name="Brettin T."/>
            <person name="Rohde M."/>
            <person name="Goker M."/>
            <person name="Bristow J."/>
            <person name="Eisen J.A."/>
            <person name="Markowitz V."/>
            <person name="Hugenholtz P."/>
            <person name="Kyrpides N.C."/>
            <person name="Klenk H.P."/>
        </authorList>
    </citation>
    <scope>NUCLEOTIDE SEQUENCE [LARGE SCALE GENOMIC DNA]</scope>
    <source>
        <strain evidence="12">ATCC 25085 / DSM 20731 / CCUG 9996 / CIP 106432 / VR4</strain>
    </source>
</reference>
<feature type="transmembrane region" description="Helical" evidence="9">
    <location>
        <begin position="86"/>
        <end position="108"/>
    </location>
</feature>
<evidence type="ECO:0000256" key="3">
    <source>
        <dbReference type="ARBA" id="ARBA00022475"/>
    </source>
</evidence>
<keyword evidence="2" id="KW-0813">Transport</keyword>
<evidence type="ECO:0000256" key="4">
    <source>
        <dbReference type="ARBA" id="ARBA00022519"/>
    </source>
</evidence>
<dbReference type="AlphaFoldDB" id="D2RMQ9"/>
<sequence length="180" mass="19960">MFHKIARGYLKTVEGICITLLFIIFLLMVIQVVCRLFTIGQNFTEELARICFCLMIFLGAPLTLAEGADICVDMVVNKCPAKLQKAINILINILTCVFSVLCLKSLLVLIRTNAGVSAVALPWIKMNWIYSAMCVGFAFLFVVAICKIVALCKGCPDTMDINKEEKALARKKESEMNLGI</sequence>
<evidence type="ECO:0000256" key="7">
    <source>
        <dbReference type="ARBA" id="ARBA00023136"/>
    </source>
</evidence>
<evidence type="ECO:0000256" key="9">
    <source>
        <dbReference type="SAM" id="Phobius"/>
    </source>
</evidence>
<comment type="subcellular location">
    <subcellularLocation>
        <location evidence="1">Cell inner membrane</location>
        <topology evidence="1">Multi-pass membrane protein</topology>
    </subcellularLocation>
</comment>
<evidence type="ECO:0000256" key="8">
    <source>
        <dbReference type="ARBA" id="ARBA00038436"/>
    </source>
</evidence>
<feature type="transmembrane region" description="Helical" evidence="9">
    <location>
        <begin position="47"/>
        <end position="65"/>
    </location>
</feature>
<evidence type="ECO:0000259" key="10">
    <source>
        <dbReference type="Pfam" id="PF04290"/>
    </source>
</evidence>
<dbReference type="GO" id="GO:0005886">
    <property type="term" value="C:plasma membrane"/>
    <property type="evidence" value="ECO:0007669"/>
    <property type="project" value="UniProtKB-SubCell"/>
</dbReference>
<dbReference type="PANTHER" id="PTHR35011">
    <property type="entry name" value="2,3-DIKETO-L-GULONATE TRAP TRANSPORTER SMALL PERMEASE PROTEIN YIAM"/>
    <property type="match status" value="1"/>
</dbReference>
<protein>
    <submittedName>
        <fullName evidence="11">Tripartite ATP-independent periplasmic transporter DctQ component</fullName>
    </submittedName>
</protein>
<dbReference type="KEGG" id="afn:Acfer_2014"/>
<feature type="domain" description="Tripartite ATP-independent periplasmic transporters DctQ component" evidence="10">
    <location>
        <begin position="24"/>
        <end position="151"/>
    </location>
</feature>
<evidence type="ECO:0000256" key="1">
    <source>
        <dbReference type="ARBA" id="ARBA00004429"/>
    </source>
</evidence>
<dbReference type="EMBL" id="CP001859">
    <property type="protein sequence ID" value="ADB48361.1"/>
    <property type="molecule type" value="Genomic_DNA"/>
</dbReference>
<dbReference type="Proteomes" id="UP000001902">
    <property type="component" value="Chromosome"/>
</dbReference>
<proteinExistence type="inferred from homology"/>
<keyword evidence="7 9" id="KW-0472">Membrane</keyword>
<dbReference type="GO" id="GO:0022857">
    <property type="term" value="F:transmembrane transporter activity"/>
    <property type="evidence" value="ECO:0007669"/>
    <property type="project" value="TreeGrafter"/>
</dbReference>
<name>D2RMQ9_ACIFV</name>
<feature type="transmembrane region" description="Helical" evidence="9">
    <location>
        <begin position="12"/>
        <end position="32"/>
    </location>
</feature>
<dbReference type="PANTHER" id="PTHR35011:SF2">
    <property type="entry name" value="2,3-DIKETO-L-GULONATE TRAP TRANSPORTER SMALL PERMEASE PROTEIN YIAM"/>
    <property type="match status" value="1"/>
</dbReference>
<keyword evidence="4" id="KW-0997">Cell inner membrane</keyword>
<keyword evidence="3" id="KW-1003">Cell membrane</keyword>
<evidence type="ECO:0000256" key="5">
    <source>
        <dbReference type="ARBA" id="ARBA00022692"/>
    </source>
</evidence>
<dbReference type="GeneID" id="78335707"/>
<keyword evidence="6 9" id="KW-1133">Transmembrane helix</keyword>
<dbReference type="InterPro" id="IPR007387">
    <property type="entry name" value="TRAP_DctQ"/>
</dbReference>
<evidence type="ECO:0000313" key="11">
    <source>
        <dbReference type="EMBL" id="ADB48361.1"/>
    </source>
</evidence>
<keyword evidence="5 9" id="KW-0812">Transmembrane</keyword>
<evidence type="ECO:0000256" key="6">
    <source>
        <dbReference type="ARBA" id="ARBA00022989"/>
    </source>
</evidence>
<evidence type="ECO:0000313" key="12">
    <source>
        <dbReference type="Proteomes" id="UP000001902"/>
    </source>
</evidence>
<keyword evidence="12" id="KW-1185">Reference proteome</keyword>
<gene>
    <name evidence="11" type="ordered locus">Acfer_2014</name>
</gene>
<feature type="transmembrane region" description="Helical" evidence="9">
    <location>
        <begin position="128"/>
        <end position="150"/>
    </location>
</feature>
<dbReference type="Pfam" id="PF04290">
    <property type="entry name" value="DctQ"/>
    <property type="match status" value="1"/>
</dbReference>
<dbReference type="OrthoDB" id="2086590at2"/>
<dbReference type="HOGENOM" id="CLU_086356_9_4_9"/>
<evidence type="ECO:0000256" key="2">
    <source>
        <dbReference type="ARBA" id="ARBA00022448"/>
    </source>
</evidence>